<evidence type="ECO:0000313" key="5">
    <source>
        <dbReference type="EnsemblMetazoa" id="CPIJ001867-PA"/>
    </source>
</evidence>
<dbReference type="EMBL" id="DS231838">
    <property type="protein sequence ID" value="EDS33855.1"/>
    <property type="molecule type" value="Genomic_DNA"/>
</dbReference>
<dbReference type="Proteomes" id="UP000002320">
    <property type="component" value="Unassembled WGS sequence"/>
</dbReference>
<evidence type="ECO:0000256" key="2">
    <source>
        <dbReference type="ARBA" id="ARBA00008098"/>
    </source>
</evidence>
<dbReference type="InterPro" id="IPR036728">
    <property type="entry name" value="PBP_GOBP_sf"/>
</dbReference>
<dbReference type="EnsemblMetazoa" id="CPIJ001867-RA">
    <property type="protein sequence ID" value="CPIJ001867-PA"/>
    <property type="gene ID" value="CPIJ001867"/>
</dbReference>
<dbReference type="HOGENOM" id="CLU_107288_4_1_1"/>
<reference evidence="5" key="2">
    <citation type="submission" date="2021-02" db="UniProtKB">
        <authorList>
            <consortium name="EnsemblMetazoa"/>
        </authorList>
    </citation>
    <scope>IDENTIFICATION</scope>
    <source>
        <strain evidence="5">JHB</strain>
    </source>
</reference>
<keyword evidence="3" id="KW-0964">Secreted</keyword>
<comment type="similarity">
    <text evidence="2">Belongs to the PBP/GOBP family.</text>
</comment>
<comment type="subcellular location">
    <subcellularLocation>
        <location evidence="1">Secreted</location>
    </subcellularLocation>
</comment>
<evidence type="ECO:0000256" key="3">
    <source>
        <dbReference type="ARBA" id="ARBA00022525"/>
    </source>
</evidence>
<dbReference type="CDD" id="cd23992">
    <property type="entry name" value="PBP_GOBP"/>
    <property type="match status" value="1"/>
</dbReference>
<keyword evidence="6" id="KW-1185">Reference proteome</keyword>
<dbReference type="VEuPathDB" id="VectorBase:CPIJ001867"/>
<proteinExistence type="inferred from homology"/>
<dbReference type="Gene3D" id="1.10.238.20">
    <property type="entry name" value="Pheromone/general odorant binding protein domain"/>
    <property type="match status" value="1"/>
</dbReference>
<dbReference type="OrthoDB" id="7756622at2759"/>
<organism>
    <name type="scientific">Culex quinquefasciatus</name>
    <name type="common">Southern house mosquito</name>
    <name type="synonym">Culex pungens</name>
    <dbReference type="NCBI Taxonomy" id="7176"/>
    <lineage>
        <taxon>Eukaryota</taxon>
        <taxon>Metazoa</taxon>
        <taxon>Ecdysozoa</taxon>
        <taxon>Arthropoda</taxon>
        <taxon>Hexapoda</taxon>
        <taxon>Insecta</taxon>
        <taxon>Pterygota</taxon>
        <taxon>Neoptera</taxon>
        <taxon>Endopterygota</taxon>
        <taxon>Diptera</taxon>
        <taxon>Nematocera</taxon>
        <taxon>Culicoidea</taxon>
        <taxon>Culicidae</taxon>
        <taxon>Culicinae</taxon>
        <taxon>Culicini</taxon>
        <taxon>Culex</taxon>
        <taxon>Culex</taxon>
    </lineage>
</organism>
<evidence type="ECO:0000313" key="4">
    <source>
        <dbReference type="EMBL" id="EDS33855.1"/>
    </source>
</evidence>
<protein>
    <submittedName>
        <fullName evidence="4 5">Uncharacterized protein</fullName>
    </submittedName>
</protein>
<gene>
    <name evidence="5" type="primary">6033156</name>
    <name evidence="4" type="ORF">CpipJ_CPIJ001867</name>
</gene>
<dbReference type="InterPro" id="IPR006170">
    <property type="entry name" value="PBP/GOBP"/>
</dbReference>
<evidence type="ECO:0000313" key="6">
    <source>
        <dbReference type="Proteomes" id="UP000002320"/>
    </source>
</evidence>
<sequence>MQNLSIPLADNVFDRIMYNRGPTRDDMKYLRCVYIKFGILDASDKFVIDRAVEFEMDRYEEEQVRPVVTRCAKQDDPSVYERLWQFYQCFSADKSLAG</sequence>
<dbReference type="GO" id="GO:0005549">
    <property type="term" value="F:odorant binding"/>
    <property type="evidence" value="ECO:0007669"/>
    <property type="project" value="InterPro"/>
</dbReference>
<dbReference type="Pfam" id="PF01395">
    <property type="entry name" value="PBP_GOBP"/>
    <property type="match status" value="1"/>
</dbReference>
<dbReference type="AlphaFoldDB" id="B0W4L0"/>
<evidence type="ECO:0000256" key="1">
    <source>
        <dbReference type="ARBA" id="ARBA00004613"/>
    </source>
</evidence>
<dbReference type="InParanoid" id="B0W4L0"/>
<name>B0W4L0_CULQU</name>
<dbReference type="VEuPathDB" id="VectorBase:CQUJHB004665"/>
<dbReference type="GO" id="GO:0005576">
    <property type="term" value="C:extracellular region"/>
    <property type="evidence" value="ECO:0007669"/>
    <property type="project" value="UniProtKB-SubCell"/>
</dbReference>
<accession>B0W4L0</accession>
<dbReference type="SUPFAM" id="SSF47565">
    <property type="entry name" value="Insect pheromone/odorant-binding proteins"/>
    <property type="match status" value="1"/>
</dbReference>
<reference evidence="4" key="1">
    <citation type="submission" date="2007-03" db="EMBL/GenBank/DDBJ databases">
        <title>Annotation of Culex pipiens quinquefasciatus.</title>
        <authorList>
            <consortium name="The Broad Institute Genome Sequencing Platform"/>
            <person name="Atkinson P.W."/>
            <person name="Hemingway J."/>
            <person name="Christensen B.M."/>
            <person name="Higgs S."/>
            <person name="Kodira C."/>
            <person name="Hannick L."/>
            <person name="Megy K."/>
            <person name="O'Leary S."/>
            <person name="Pearson M."/>
            <person name="Haas B.J."/>
            <person name="Mauceli E."/>
            <person name="Wortman J.R."/>
            <person name="Lee N.H."/>
            <person name="Guigo R."/>
            <person name="Stanke M."/>
            <person name="Alvarado L."/>
            <person name="Amedeo P."/>
            <person name="Antoine C.H."/>
            <person name="Arensburger P."/>
            <person name="Bidwell S.L."/>
            <person name="Crawford M."/>
            <person name="Camaro F."/>
            <person name="Devon K."/>
            <person name="Engels R."/>
            <person name="Hammond M."/>
            <person name="Howarth C."/>
            <person name="Koehrsen M."/>
            <person name="Lawson D."/>
            <person name="Montgomery P."/>
            <person name="Nene V."/>
            <person name="Nusbaum C."/>
            <person name="Puiu D."/>
            <person name="Romero-Severson J."/>
            <person name="Severson D.W."/>
            <person name="Shumway M."/>
            <person name="Sisk P."/>
            <person name="Stolte C."/>
            <person name="Zeng Q."/>
            <person name="Eisenstadt E."/>
            <person name="Fraser-Liggett C."/>
            <person name="Strausberg R."/>
            <person name="Galagan J."/>
            <person name="Birren B."/>
            <person name="Collins F.H."/>
        </authorList>
    </citation>
    <scope>NUCLEOTIDE SEQUENCE [LARGE SCALE GENOMIC DNA]</scope>
    <source>
        <strain evidence="4">JHB</strain>
    </source>
</reference>
<dbReference type="KEGG" id="cqu:CpipJ_CPIJ001867"/>